<evidence type="ECO:0000313" key="1">
    <source>
        <dbReference type="EMBL" id="KIJ34551.1"/>
    </source>
</evidence>
<gene>
    <name evidence="1" type="ORF">M422DRAFT_51964</name>
</gene>
<dbReference type="Proteomes" id="UP000054279">
    <property type="component" value="Unassembled WGS sequence"/>
</dbReference>
<dbReference type="AlphaFoldDB" id="A0A0C9VB74"/>
<dbReference type="EMBL" id="KN837198">
    <property type="protein sequence ID" value="KIJ34551.1"/>
    <property type="molecule type" value="Genomic_DNA"/>
</dbReference>
<dbReference type="HOGENOM" id="CLU_1548585_0_0_1"/>
<keyword evidence="2" id="KW-1185">Reference proteome</keyword>
<reference evidence="1 2" key="1">
    <citation type="submission" date="2014-06" db="EMBL/GenBank/DDBJ databases">
        <title>Evolutionary Origins and Diversification of the Mycorrhizal Mutualists.</title>
        <authorList>
            <consortium name="DOE Joint Genome Institute"/>
            <consortium name="Mycorrhizal Genomics Consortium"/>
            <person name="Kohler A."/>
            <person name="Kuo A."/>
            <person name="Nagy L.G."/>
            <person name="Floudas D."/>
            <person name="Copeland A."/>
            <person name="Barry K.W."/>
            <person name="Cichocki N."/>
            <person name="Veneault-Fourrey C."/>
            <person name="LaButti K."/>
            <person name="Lindquist E.A."/>
            <person name="Lipzen A."/>
            <person name="Lundell T."/>
            <person name="Morin E."/>
            <person name="Murat C."/>
            <person name="Riley R."/>
            <person name="Ohm R."/>
            <person name="Sun H."/>
            <person name="Tunlid A."/>
            <person name="Henrissat B."/>
            <person name="Grigoriev I.V."/>
            <person name="Hibbett D.S."/>
            <person name="Martin F."/>
        </authorList>
    </citation>
    <scope>NUCLEOTIDE SEQUENCE [LARGE SCALE GENOMIC DNA]</scope>
    <source>
        <strain evidence="1 2">SS14</strain>
    </source>
</reference>
<proteinExistence type="predicted"/>
<evidence type="ECO:0000313" key="2">
    <source>
        <dbReference type="Proteomes" id="UP000054279"/>
    </source>
</evidence>
<name>A0A0C9VB74_SPHS4</name>
<protein>
    <submittedName>
        <fullName evidence="1">Uncharacterized protein</fullName>
    </submittedName>
</protein>
<sequence>MSFIHGTNGFPLESNLSLVIFMRFINDYVADHPILPAKLLILPFPFLPINISASSPIRFNPLPMILEALKRCEAVRCREQQHDHWVMYRAAEDLPPNYSKATDSDTKHSSDHIGSRNLSLGNSYRDWTASSFDKFLSILSIQAILRKIEYMYGRSCRKFGVPHLFVGCGKVAN</sequence>
<organism evidence="1 2">
    <name type="scientific">Sphaerobolus stellatus (strain SS14)</name>
    <dbReference type="NCBI Taxonomy" id="990650"/>
    <lineage>
        <taxon>Eukaryota</taxon>
        <taxon>Fungi</taxon>
        <taxon>Dikarya</taxon>
        <taxon>Basidiomycota</taxon>
        <taxon>Agaricomycotina</taxon>
        <taxon>Agaricomycetes</taxon>
        <taxon>Phallomycetidae</taxon>
        <taxon>Geastrales</taxon>
        <taxon>Sphaerobolaceae</taxon>
        <taxon>Sphaerobolus</taxon>
    </lineage>
</organism>
<accession>A0A0C9VB74</accession>